<protein>
    <recommendedName>
        <fullName evidence="3">BEACH-type PH domain-containing protein</fullName>
    </recommendedName>
</protein>
<feature type="region of interest" description="Disordered" evidence="2">
    <location>
        <begin position="11"/>
        <end position="41"/>
    </location>
</feature>
<proteinExistence type="predicted"/>
<dbReference type="OMA" id="CITSIAD"/>
<evidence type="ECO:0000259" key="3">
    <source>
        <dbReference type="PROSITE" id="PS51783"/>
    </source>
</evidence>
<dbReference type="GO" id="GO:0019882">
    <property type="term" value="P:antigen processing and presentation"/>
    <property type="evidence" value="ECO:0007669"/>
    <property type="project" value="TreeGrafter"/>
</dbReference>
<keyword evidence="1" id="KW-0853">WD repeat</keyword>
<dbReference type="PROSITE" id="PS51783">
    <property type="entry name" value="PH_BEACH"/>
    <property type="match status" value="1"/>
</dbReference>
<dbReference type="SUPFAM" id="SSF49899">
    <property type="entry name" value="Concanavalin A-like lectins/glucanases"/>
    <property type="match status" value="1"/>
</dbReference>
<dbReference type="SUPFAM" id="SSF50729">
    <property type="entry name" value="PH domain-like"/>
    <property type="match status" value="1"/>
</dbReference>
<evidence type="ECO:0000313" key="4">
    <source>
        <dbReference type="EMBL" id="GCB70942.1"/>
    </source>
</evidence>
<dbReference type="CDD" id="cd01201">
    <property type="entry name" value="PH_BEACH"/>
    <property type="match status" value="1"/>
</dbReference>
<dbReference type="OrthoDB" id="10018316at2759"/>
<dbReference type="EMBL" id="BFAA01000317">
    <property type="protein sequence ID" value="GCB70942.1"/>
    <property type="molecule type" value="Genomic_DNA"/>
</dbReference>
<dbReference type="InterPro" id="IPR016024">
    <property type="entry name" value="ARM-type_fold"/>
</dbReference>
<evidence type="ECO:0000256" key="1">
    <source>
        <dbReference type="ARBA" id="ARBA00022574"/>
    </source>
</evidence>
<keyword evidence="5" id="KW-1185">Reference proteome</keyword>
<comment type="caution">
    <text evidence="4">The sequence shown here is derived from an EMBL/GenBank/DDBJ whole genome shotgun (WGS) entry which is preliminary data.</text>
</comment>
<dbReference type="Proteomes" id="UP000288216">
    <property type="component" value="Unassembled WGS sequence"/>
</dbReference>
<name>A0A401PCU5_SCYTO</name>
<dbReference type="InterPro" id="IPR023362">
    <property type="entry name" value="PH-BEACH_dom"/>
</dbReference>
<dbReference type="PANTHER" id="PTHR46108:SF3">
    <property type="entry name" value="WD REPEAT- AND FYVE DOMAIN-CONTAINING PROTEIN 4"/>
    <property type="match status" value="1"/>
</dbReference>
<dbReference type="SUPFAM" id="SSF48371">
    <property type="entry name" value="ARM repeat"/>
    <property type="match status" value="1"/>
</dbReference>
<dbReference type="PANTHER" id="PTHR46108">
    <property type="entry name" value="BLUE CHEESE"/>
    <property type="match status" value="1"/>
</dbReference>
<reference evidence="4 5" key="1">
    <citation type="journal article" date="2018" name="Nat. Ecol. Evol.">
        <title>Shark genomes provide insights into elasmobranch evolution and the origin of vertebrates.</title>
        <authorList>
            <person name="Hara Y"/>
            <person name="Yamaguchi K"/>
            <person name="Onimaru K"/>
            <person name="Kadota M"/>
            <person name="Koyanagi M"/>
            <person name="Keeley SD"/>
            <person name="Tatsumi K"/>
            <person name="Tanaka K"/>
            <person name="Motone F"/>
            <person name="Kageyama Y"/>
            <person name="Nozu R"/>
            <person name="Adachi N"/>
            <person name="Nishimura O"/>
            <person name="Nakagawa R"/>
            <person name="Tanegashima C"/>
            <person name="Kiyatake I"/>
            <person name="Matsumoto R"/>
            <person name="Murakumo K"/>
            <person name="Nishida K"/>
            <person name="Terakita A"/>
            <person name="Kuratani S"/>
            <person name="Sato K"/>
            <person name="Hyodo S Kuraku.S."/>
        </authorList>
    </citation>
    <scope>NUCLEOTIDE SEQUENCE [LARGE SCALE GENOMIC DNA]</scope>
</reference>
<dbReference type="InterPro" id="IPR011993">
    <property type="entry name" value="PH-like_dom_sf"/>
</dbReference>
<evidence type="ECO:0000313" key="5">
    <source>
        <dbReference type="Proteomes" id="UP000288216"/>
    </source>
</evidence>
<dbReference type="Gene3D" id="2.30.29.30">
    <property type="entry name" value="Pleckstrin-homology domain (PH domain)/Phosphotyrosine-binding domain (PTB)"/>
    <property type="match status" value="1"/>
</dbReference>
<feature type="domain" description="BEACH-type PH" evidence="3">
    <location>
        <begin position="2248"/>
        <end position="2373"/>
    </location>
</feature>
<organism evidence="4 5">
    <name type="scientific">Scyliorhinus torazame</name>
    <name type="common">Cloudy catshark</name>
    <name type="synonym">Catulus torazame</name>
    <dbReference type="NCBI Taxonomy" id="75743"/>
    <lineage>
        <taxon>Eukaryota</taxon>
        <taxon>Metazoa</taxon>
        <taxon>Chordata</taxon>
        <taxon>Craniata</taxon>
        <taxon>Vertebrata</taxon>
        <taxon>Chondrichthyes</taxon>
        <taxon>Elasmobranchii</taxon>
        <taxon>Galeomorphii</taxon>
        <taxon>Galeoidea</taxon>
        <taxon>Carcharhiniformes</taxon>
        <taxon>Scyliorhinidae</taxon>
        <taxon>Scyliorhinus</taxon>
    </lineage>
</organism>
<gene>
    <name evidence="4" type="ORF">scyTo_0001414</name>
</gene>
<dbReference type="InterPro" id="IPR013320">
    <property type="entry name" value="ConA-like_dom_sf"/>
</dbReference>
<sequence length="2391" mass="268528">MDKLKQLAGYIEPLQHNVTPPQAGGQNAASQPGRPKEQQDTNVTALRCLERQFPHYLHSLPHLAQEEKQKAWNELVSLFLQAFDHDSPNWMTMSPCVLPFCEEASKVMVQTIKEKLDGKAADEARFIVEEFLRCNRDVGSNEGWQLLKTIHLLASADSETLNCIGKTGLPLILLKCLHLFVAFPSKSGAGIAESQTQDESTVFQETMTHIMLYLCSQACAVEAMVQSDDLRCLILTVACQWDQCNSCWKKYTGHVLKAISKTPTKSIVRYLHDRDCVKRCIESLFTMAERSSACEAAQAAVNVLCFVKDSYHVSPELLVDFENSDGYQLLTTLLLGCDKELEKEEAKTLEELVDFLSSLTIYGEKELKVTPSIAGSQFPSFKFQQPPQSETTVKNLQAFKVLQLVFLKANCSCLSSIILSGIKKIWSWDKANFFLLEWTQQALFQISEVIYLKSQAVQVQYFQMLRCVVLDLAYIPHEVFSRVQAIIRENHSPACALLALECVLDIAKYDPLLTVVFRETRLLELLLTQLQRYAKMLRKAGKNTPGNEQQHQREASCLMLQVVATLLQGSVKNIVILREYGMTPYVKIFLDDKFYRSHALTILEQLFIVNAEEYIRVVIGVLCSATQGELTLKLDLLQKPINAEPEGRFAPDPVLVHPGAICVMMDLLPNLTCEGAPQQSLELQYAVADYILSLVKSERNRQAMCGSGLLTILVSRCKEAMADIGDPLHLPLIRTFEKLACQAIDPPILRQFLRLGDPLNCTAGKTRVCGSSDKHQIDLSCHPIGSDDTGPGQTGSFTRRGSLIAKHRPIPGFSISHMSRRRVIPRHRVMSLVSMMSSRHFHPTKSSTAPSFAEFDMSVVGYGCCFLPTLATVIGSNADSPIVGGIGDGCRGFPPPAGFTYSTWFTIISFSSAFDAHPVRFLTLFRHTSKMEKDFICLSVRISAPEKRLVISTQEEVFEPLDWNESGPAQQSSALTSVEFDISKYLLLGRWHHLAVVLSKDARKNSSVLAYLNGRVIGTAKIQYIQTFPGMHFSLDSSAVIDVHGIIGTPQIWKQRSSLVWRLGPTCLLEEVTPPETVQAIYQLGPNYLGNFQSVHSPGDNSTNLSVPAVLVAEEKVSFGISVVSSAVMTVQDIRNNYNEVDSRLISSELGISSRDDAMPIVLAKNMASHLPGPSRTIGAPIASFFGVRTFFSNPAANCLQFIGGPAVILGLVAMASDDHEIYAAVKVLISVLNSSTLSEKEMQRIKGYRLLAVLLKRKVRLLNGRIFQLILTIAGTAELGQGTSTIPNDCAFRDLLCDFEIWANSPEALDLLLFRHFVELLKSSDGSRNAEVMHRLQVVPRLVFLLNDPNNTRSKIHIICTILAELLKSYFTTTDLLRIGLFLTYTLPPATMDEKLISLERVSDPSIEVINQVAGRTVWLRNQLLKMLLDVVYWDRLNQNSKDQEKMFTSLGPDWFLLFVQPHLHPTTVILGTRLVLQFLYNPVLLTKFRDGMVGNVWLENNTADCNILMDNIKSRPQACSQMAHLIPGFEMMQMFLSHHIAIPELYFLLAALVLQTPINEMPEDSKMDLDTMITWLLEQVKRKSCEKSIKIPNGLCTEAALVLLGMVRATLSQPISGTDSSWEVTYPGSVMQFFCLVYYMIPDEPLWMSPEFLHGLAAAGFSTAGSLDCTTDGGASAQGSLMGKVGPQLHLSTHPGRKQVSDFIRILLLYSFLNIPANKQLHPIEILVEVSPERATSDQRKSFQTEILLFIMDIFHIISKEQTIAKALIGDGQGTTHKTLEGTTAAMFENITYFSQKFVDKLYARMFDVTPEKVLHFITEQICMVMEQVYSQKDHVMSNLYNSLNRAILYCLSRPRHSPSDLLILQNTLKFLQGQWDVVFATYNSSLPFTICLIHCLCQIKAGSYPDGFGVKTSSKKVSWILQSAPASEDYDGTFEDLHNVEAQKDIMDLVEWVWNHLISQRRQVLEECYKTDLSVKQRSNENVVDFSEVPALWEEFATKAWHQYIASEKKNLLSRSVPAQCQQSKSEWLPESLSTAVRSVSRRLLKEADRLTIKDFTIGTDVQRKSGQELFASLHRDHWQMQQCILNQTLKDWAKIEQQLLQERGLWGPSSGSQQDAWILDMAEGPCRMRKKMRRNTICINYADNACRGNEAKSEVTKNLALNFGYEESYMKLCSTEEHLGTTDKRLYPGSVQTGLPLNAAEEDIDERGIDCNQLTFFPALIESIQSEEFFEDCVERQAILQVLDAKEKINVKYSIIVGDGHLLMEGVLLFGGNHFYVCENFTLSASGDVYCINHHPSSINDSDIYDMCNKEKSGKTLKCSRYSYNDVREIHHRRFLLQNIALEIFLKNGFSKFLIIQKNDKKKVYKKLCNSNPSVKKGKMDGFKNVG</sequence>
<dbReference type="Pfam" id="PF14844">
    <property type="entry name" value="PH_BEACH"/>
    <property type="match status" value="1"/>
</dbReference>
<dbReference type="STRING" id="75743.A0A401PCU5"/>
<feature type="compositionally biased region" description="Polar residues" evidence="2">
    <location>
        <begin position="16"/>
        <end position="30"/>
    </location>
</feature>
<accession>A0A401PCU5</accession>
<evidence type="ECO:0000256" key="2">
    <source>
        <dbReference type="SAM" id="MobiDB-lite"/>
    </source>
</evidence>
<dbReference type="InterPro" id="IPR051944">
    <property type="entry name" value="BEACH_domain_protein"/>
</dbReference>